<dbReference type="InterPro" id="IPR036291">
    <property type="entry name" value="NAD(P)-bd_dom_sf"/>
</dbReference>
<comment type="similarity">
    <text evidence="7">Belongs to the shikimate dehydrogenase family.</text>
</comment>
<evidence type="ECO:0000256" key="4">
    <source>
        <dbReference type="ARBA" id="ARBA00023002"/>
    </source>
</evidence>
<dbReference type="EMBL" id="JBHSLF010000053">
    <property type="protein sequence ID" value="MFC5345812.1"/>
    <property type="molecule type" value="Genomic_DNA"/>
</dbReference>
<evidence type="ECO:0000256" key="1">
    <source>
        <dbReference type="ARBA" id="ARBA00004871"/>
    </source>
</evidence>
<feature type="binding site" evidence="7">
    <location>
        <begin position="160"/>
        <end position="165"/>
    </location>
    <ligand>
        <name>NADP(+)</name>
        <dbReference type="ChEBI" id="CHEBI:58349"/>
    </ligand>
</feature>
<dbReference type="InterPro" id="IPR046346">
    <property type="entry name" value="Aminoacid_DH-like_N_sf"/>
</dbReference>
<proteinExistence type="inferred from homology"/>
<accession>A0ABW0FYG7</accession>
<dbReference type="RefSeq" id="WP_374037863.1">
    <property type="nucleotide sequence ID" value="NZ_CP169082.1"/>
</dbReference>
<evidence type="ECO:0000256" key="3">
    <source>
        <dbReference type="ARBA" id="ARBA00022857"/>
    </source>
</evidence>
<feature type="domain" description="Quinate/shikimate 5-dehydrogenase/glutamyl-tRNA reductase" evidence="8">
    <location>
        <begin position="127"/>
        <end position="176"/>
    </location>
</feature>
<feature type="binding site" evidence="7">
    <location>
        <position position="96"/>
    </location>
    <ligand>
        <name>shikimate</name>
        <dbReference type="ChEBI" id="CHEBI:36208"/>
    </ligand>
</feature>
<gene>
    <name evidence="7" type="primary">aroE</name>
    <name evidence="10" type="ORF">ACFPIE_17995</name>
</gene>
<feature type="binding site" evidence="7">
    <location>
        <begin position="23"/>
        <end position="25"/>
    </location>
    <ligand>
        <name>shikimate</name>
        <dbReference type="ChEBI" id="CHEBI:36208"/>
    </ligand>
</feature>
<comment type="function">
    <text evidence="7">Involved in the biosynthesis of the chorismate, which leads to the biosynthesis of aromatic amino acids. Catalyzes the reversible NADPH linked reduction of 3-dehydroshikimate (DHSA) to yield shikimate (SA).</text>
</comment>
<feature type="binding site" evidence="7">
    <location>
        <position position="246"/>
    </location>
    <ligand>
        <name>shikimate</name>
        <dbReference type="ChEBI" id="CHEBI:36208"/>
    </ligand>
</feature>
<dbReference type="PANTHER" id="PTHR21089:SF1">
    <property type="entry name" value="BIFUNCTIONAL 3-DEHYDROQUINATE DEHYDRATASE_SHIKIMATE DEHYDROGENASE, CHLOROPLASTIC"/>
    <property type="match status" value="1"/>
</dbReference>
<evidence type="ECO:0000256" key="7">
    <source>
        <dbReference type="HAMAP-Rule" id="MF_00222"/>
    </source>
</evidence>
<evidence type="ECO:0000313" key="10">
    <source>
        <dbReference type="EMBL" id="MFC5345812.1"/>
    </source>
</evidence>
<dbReference type="EC" id="1.1.1.25" evidence="2 7"/>
<dbReference type="InterPro" id="IPR022893">
    <property type="entry name" value="Shikimate_DH_fam"/>
</dbReference>
<feature type="binding site" evidence="7">
    <location>
        <position position="87"/>
    </location>
    <ligand>
        <name>NADP(+)</name>
        <dbReference type="ChEBI" id="CHEBI:58349"/>
    </ligand>
</feature>
<feature type="binding site" evidence="7">
    <location>
        <position position="216"/>
    </location>
    <ligand>
        <name>NADP(+)</name>
        <dbReference type="ChEBI" id="CHEBI:58349"/>
    </ligand>
</feature>
<feature type="binding site" evidence="7">
    <location>
        <position position="71"/>
    </location>
    <ligand>
        <name>shikimate</name>
        <dbReference type="ChEBI" id="CHEBI:36208"/>
    </ligand>
</feature>
<comment type="catalytic activity">
    <reaction evidence="6 7">
        <text>shikimate + NADP(+) = 3-dehydroshikimate + NADPH + H(+)</text>
        <dbReference type="Rhea" id="RHEA:17737"/>
        <dbReference type="ChEBI" id="CHEBI:15378"/>
        <dbReference type="ChEBI" id="CHEBI:16630"/>
        <dbReference type="ChEBI" id="CHEBI:36208"/>
        <dbReference type="ChEBI" id="CHEBI:57783"/>
        <dbReference type="ChEBI" id="CHEBI:58349"/>
        <dbReference type="EC" id="1.1.1.25"/>
    </reaction>
</comment>
<keyword evidence="5 7" id="KW-0057">Aromatic amino acid biosynthesis</keyword>
<dbReference type="PANTHER" id="PTHR21089">
    <property type="entry name" value="SHIKIMATE DEHYDROGENASE"/>
    <property type="match status" value="1"/>
</dbReference>
<dbReference type="InterPro" id="IPR006151">
    <property type="entry name" value="Shikm_DH/Glu-tRNA_Rdtase"/>
</dbReference>
<feature type="binding site" evidence="7">
    <location>
        <position position="218"/>
    </location>
    <ligand>
        <name>shikimate</name>
        <dbReference type="ChEBI" id="CHEBI:36208"/>
    </ligand>
</feature>
<evidence type="ECO:0000256" key="6">
    <source>
        <dbReference type="ARBA" id="ARBA00049442"/>
    </source>
</evidence>
<feature type="binding site" evidence="7">
    <location>
        <position position="239"/>
    </location>
    <ligand>
        <name>NADP(+)</name>
        <dbReference type="ChEBI" id="CHEBI:58349"/>
    </ligand>
</feature>
<evidence type="ECO:0000256" key="2">
    <source>
        <dbReference type="ARBA" id="ARBA00012962"/>
    </source>
</evidence>
<keyword evidence="3 7" id="KW-0521">NADP</keyword>
<keyword evidence="11" id="KW-1185">Reference proteome</keyword>
<dbReference type="InterPro" id="IPR013708">
    <property type="entry name" value="Shikimate_DH-bd_N"/>
</dbReference>
<dbReference type="Gene3D" id="3.40.50.10860">
    <property type="entry name" value="Leucine Dehydrogenase, chain A, domain 1"/>
    <property type="match status" value="1"/>
</dbReference>
<dbReference type="SUPFAM" id="SSF51735">
    <property type="entry name" value="NAD(P)-binding Rossmann-fold domains"/>
    <property type="match status" value="1"/>
</dbReference>
<feature type="binding site" evidence="7">
    <location>
        <position position="111"/>
    </location>
    <ligand>
        <name>shikimate</name>
        <dbReference type="ChEBI" id="CHEBI:36208"/>
    </ligand>
</feature>
<keyword evidence="4 7" id="KW-0560">Oxidoreductase</keyword>
<protein>
    <recommendedName>
        <fullName evidence="2 7">Shikimate dehydrogenase (NADP(+))</fullName>
        <shortName evidence="7">SDH</shortName>
        <ecNumber evidence="2 7">1.1.1.25</ecNumber>
    </recommendedName>
</protein>
<dbReference type="HAMAP" id="MF_00222">
    <property type="entry name" value="Shikimate_DH_AroE"/>
    <property type="match status" value="1"/>
</dbReference>
<keyword evidence="7" id="KW-0028">Amino-acid biosynthesis</keyword>
<dbReference type="Proteomes" id="UP001596152">
    <property type="component" value="Unassembled WGS sequence"/>
</dbReference>
<comment type="subunit">
    <text evidence="7">Homodimer.</text>
</comment>
<feature type="active site" description="Proton acceptor" evidence="7">
    <location>
        <position position="75"/>
    </location>
</feature>
<dbReference type="Pfam" id="PF08501">
    <property type="entry name" value="Shikimate_dh_N"/>
    <property type="match status" value="1"/>
</dbReference>
<feature type="binding site" evidence="7">
    <location>
        <begin position="137"/>
        <end position="141"/>
    </location>
    <ligand>
        <name>NADP(+)</name>
        <dbReference type="ChEBI" id="CHEBI:58349"/>
    </ligand>
</feature>
<dbReference type="SUPFAM" id="SSF53223">
    <property type="entry name" value="Aminoacid dehydrogenase-like, N-terminal domain"/>
    <property type="match status" value="1"/>
</dbReference>
<feature type="domain" description="Shikimate dehydrogenase substrate binding N-terminal" evidence="9">
    <location>
        <begin position="15"/>
        <end position="97"/>
    </location>
</feature>
<evidence type="ECO:0000259" key="8">
    <source>
        <dbReference type="Pfam" id="PF01488"/>
    </source>
</evidence>
<comment type="pathway">
    <text evidence="1 7">Metabolic intermediate biosynthesis; chorismate biosynthesis; chorismate from D-erythrose 4-phosphate and phosphoenolpyruvate: step 4/7.</text>
</comment>
<name>A0ABW0FYG7_9CAUL</name>
<comment type="caution">
    <text evidence="10">The sequence shown here is derived from an EMBL/GenBank/DDBJ whole genome shotgun (WGS) entry which is preliminary data.</text>
</comment>
<sequence length="276" mass="27745">MSRARITGGVLVAGIVGNPVAHSLSPVIHNAWIEAAGMDASYVAFSPKDPAGFEALVAAGRAGLLSGVNVTAPFKEQAYALSDTASETARSSGSANILVFRDGQVAADSADGFGLLWALETQAPALSLKGSAVVMLGAGGAARAAAATLAGAGAEVRIVNRTRDRAEALAADLGGTVTVAEGPAAFDGAALIVNALTVRPEIDLTRLSPDTVVMDMTYKPVVTPFLADARAAGLTPVDGLAMLIGQAGPSFQAIFGVAPPDLDPRPILLAHLGEPA</sequence>
<dbReference type="Pfam" id="PF01488">
    <property type="entry name" value="Shikimate_DH"/>
    <property type="match status" value="1"/>
</dbReference>
<evidence type="ECO:0000313" key="11">
    <source>
        <dbReference type="Proteomes" id="UP001596152"/>
    </source>
</evidence>
<evidence type="ECO:0000259" key="9">
    <source>
        <dbReference type="Pfam" id="PF08501"/>
    </source>
</evidence>
<dbReference type="Gene3D" id="3.40.50.720">
    <property type="entry name" value="NAD(P)-binding Rossmann-like Domain"/>
    <property type="match status" value="1"/>
</dbReference>
<organism evidence="10 11">
    <name type="scientific">Brevundimonas staleyi</name>
    <dbReference type="NCBI Taxonomy" id="74326"/>
    <lineage>
        <taxon>Bacteria</taxon>
        <taxon>Pseudomonadati</taxon>
        <taxon>Pseudomonadota</taxon>
        <taxon>Alphaproteobacteria</taxon>
        <taxon>Caulobacterales</taxon>
        <taxon>Caulobacteraceae</taxon>
        <taxon>Brevundimonas</taxon>
    </lineage>
</organism>
<reference evidence="11" key="1">
    <citation type="journal article" date="2019" name="Int. J. Syst. Evol. Microbiol.">
        <title>The Global Catalogue of Microorganisms (GCM) 10K type strain sequencing project: providing services to taxonomists for standard genome sequencing and annotation.</title>
        <authorList>
            <consortium name="The Broad Institute Genomics Platform"/>
            <consortium name="The Broad Institute Genome Sequencing Center for Infectious Disease"/>
            <person name="Wu L."/>
            <person name="Ma J."/>
        </authorList>
    </citation>
    <scope>NUCLEOTIDE SEQUENCE [LARGE SCALE GENOMIC DNA]</scope>
    <source>
        <strain evidence="11">JCM 12125</strain>
    </source>
</reference>
<evidence type="ECO:0000256" key="5">
    <source>
        <dbReference type="ARBA" id="ARBA00023141"/>
    </source>
</evidence>